<sequence>MLLLQLFEKMSLIALAAFIFSQTRMFNNLIKDKVELRDKFIMILFFSAVAIIGTYMGIDVGPHAYANTRPIAVITAGYIGGPVVGLIVGAVAGLHRYSLGGFTAFSCGVASIFEALAGVAVRKYSKGNKFNILGAFSAGLIGEIFQIIIILIFARPLQNAIELEKVIALPMIFVNTIGVMVFVKIIENVREDYNRRTMVVAHEILTIAKKTLEHMKKGFNKSTAENVAEIIFNYSNIRGVFLGDEKGFLAYKGRTLDEEALKREVEKYYNCPVGNMFTVINGKRECVFLCTPIITSDDQFKGVLGLKFNSKRELDDSSIELSKELSNLLASQIELYNLNNLAQEAYAAEVKALRSQIHPHFLFNALNTIASFCRTNPTKARELIIDLSNFFRTTLKREEDFVPLKDEIALIESYMSIEKARFGERVSLQLEINKNLHELKVPVFVLQPLVENCIKHGLSPKVEGGSIFVRTYDELSKVKFMVEDTGCGIAEEKCRDILQKGNGIGLKNINERLKLIYGNEYGLTIKSKLNQGTIVEFCIPKEEV</sequence>
<accession>A0ABQ5N6E8</accession>
<keyword evidence="12 13" id="KW-0472">Membrane</keyword>
<keyword evidence="8 15" id="KW-0418">Kinase</keyword>
<evidence type="ECO:0000313" key="16">
    <source>
        <dbReference type="Proteomes" id="UP001208567"/>
    </source>
</evidence>
<comment type="subcellular location">
    <subcellularLocation>
        <location evidence="2">Cell membrane</location>
        <topology evidence="2">Multi-pass membrane protein</topology>
    </subcellularLocation>
</comment>
<dbReference type="EMBL" id="BRXR01000001">
    <property type="protein sequence ID" value="GLC30595.1"/>
    <property type="molecule type" value="Genomic_DNA"/>
</dbReference>
<dbReference type="PANTHER" id="PTHR34220">
    <property type="entry name" value="SENSOR HISTIDINE KINASE YPDA"/>
    <property type="match status" value="1"/>
</dbReference>
<dbReference type="Pfam" id="PF02518">
    <property type="entry name" value="HATPase_c"/>
    <property type="match status" value="1"/>
</dbReference>
<feature type="transmembrane region" description="Helical" evidence="13">
    <location>
        <begin position="133"/>
        <end position="154"/>
    </location>
</feature>
<organism evidence="15 16">
    <name type="scientific">Clostridium omnivorum</name>
    <dbReference type="NCBI Taxonomy" id="1604902"/>
    <lineage>
        <taxon>Bacteria</taxon>
        <taxon>Bacillati</taxon>
        <taxon>Bacillota</taxon>
        <taxon>Clostridia</taxon>
        <taxon>Eubacteriales</taxon>
        <taxon>Clostridiaceae</taxon>
        <taxon>Clostridium</taxon>
    </lineage>
</organism>
<dbReference type="RefSeq" id="WP_264849862.1">
    <property type="nucleotide sequence ID" value="NZ_BRXR01000001.1"/>
</dbReference>
<dbReference type="InterPro" id="IPR004358">
    <property type="entry name" value="Sig_transdc_His_kin-like_C"/>
</dbReference>
<keyword evidence="10 13" id="KW-1133">Transmembrane helix</keyword>
<dbReference type="Pfam" id="PF06580">
    <property type="entry name" value="His_kinase"/>
    <property type="match status" value="1"/>
</dbReference>
<dbReference type="Gene3D" id="1.10.1760.20">
    <property type="match status" value="1"/>
</dbReference>
<evidence type="ECO:0000313" key="15">
    <source>
        <dbReference type="EMBL" id="GLC30595.1"/>
    </source>
</evidence>
<protein>
    <recommendedName>
        <fullName evidence="3">histidine kinase</fullName>
        <ecNumber evidence="3">2.7.13.3</ecNumber>
    </recommendedName>
</protein>
<evidence type="ECO:0000256" key="6">
    <source>
        <dbReference type="ARBA" id="ARBA00022692"/>
    </source>
</evidence>
<keyword evidence="16" id="KW-1185">Reference proteome</keyword>
<evidence type="ECO:0000256" key="2">
    <source>
        <dbReference type="ARBA" id="ARBA00004651"/>
    </source>
</evidence>
<gene>
    <name evidence="15" type="ORF">bsdE14_20050</name>
</gene>
<dbReference type="EC" id="2.7.13.3" evidence="3"/>
<evidence type="ECO:0000259" key="14">
    <source>
        <dbReference type="PROSITE" id="PS50109"/>
    </source>
</evidence>
<dbReference type="GO" id="GO:0016301">
    <property type="term" value="F:kinase activity"/>
    <property type="evidence" value="ECO:0007669"/>
    <property type="project" value="UniProtKB-KW"/>
</dbReference>
<dbReference type="Proteomes" id="UP001208567">
    <property type="component" value="Unassembled WGS sequence"/>
</dbReference>
<reference evidence="15 16" key="1">
    <citation type="journal article" date="2024" name="Int. J. Syst. Evol. Microbiol.">
        <title>Clostridium omnivorum sp. nov., isolated from anoxic soil under the treatment of reductive soil disinfestation.</title>
        <authorList>
            <person name="Ueki A."/>
            <person name="Tonouchi A."/>
            <person name="Kaku N."/>
            <person name="Honma S."/>
            <person name="Ueki K."/>
        </authorList>
    </citation>
    <scope>NUCLEOTIDE SEQUENCE [LARGE SCALE GENOMIC DNA]</scope>
    <source>
        <strain evidence="15 16">E14</strain>
    </source>
</reference>
<evidence type="ECO:0000256" key="9">
    <source>
        <dbReference type="ARBA" id="ARBA00022840"/>
    </source>
</evidence>
<proteinExistence type="predicted"/>
<dbReference type="InterPro" id="IPR010559">
    <property type="entry name" value="Sig_transdc_His_kin_internal"/>
</dbReference>
<dbReference type="InterPro" id="IPR005467">
    <property type="entry name" value="His_kinase_dom"/>
</dbReference>
<feature type="domain" description="Histidine kinase" evidence="14">
    <location>
        <begin position="445"/>
        <end position="543"/>
    </location>
</feature>
<evidence type="ECO:0000256" key="4">
    <source>
        <dbReference type="ARBA" id="ARBA00022475"/>
    </source>
</evidence>
<evidence type="ECO:0000256" key="3">
    <source>
        <dbReference type="ARBA" id="ARBA00012438"/>
    </source>
</evidence>
<dbReference type="PRINTS" id="PR00344">
    <property type="entry name" value="BCTRLSENSOR"/>
</dbReference>
<keyword evidence="7" id="KW-0547">Nucleotide-binding</keyword>
<dbReference type="PROSITE" id="PS50109">
    <property type="entry name" value="HIS_KIN"/>
    <property type="match status" value="1"/>
</dbReference>
<evidence type="ECO:0000256" key="8">
    <source>
        <dbReference type="ARBA" id="ARBA00022777"/>
    </source>
</evidence>
<feature type="transmembrane region" description="Helical" evidence="13">
    <location>
        <begin position="70"/>
        <end position="93"/>
    </location>
</feature>
<evidence type="ECO:0000256" key="5">
    <source>
        <dbReference type="ARBA" id="ARBA00022679"/>
    </source>
</evidence>
<keyword evidence="9" id="KW-0067">ATP-binding</keyword>
<dbReference type="PANTHER" id="PTHR34220:SF7">
    <property type="entry name" value="SENSOR HISTIDINE KINASE YPDA"/>
    <property type="match status" value="1"/>
</dbReference>
<dbReference type="SUPFAM" id="SSF55874">
    <property type="entry name" value="ATPase domain of HSP90 chaperone/DNA topoisomerase II/histidine kinase"/>
    <property type="match status" value="1"/>
</dbReference>
<keyword evidence="5" id="KW-0808">Transferase</keyword>
<feature type="transmembrane region" description="Helical" evidence="13">
    <location>
        <begin position="166"/>
        <end position="186"/>
    </location>
</feature>
<comment type="catalytic activity">
    <reaction evidence="1">
        <text>ATP + protein L-histidine = ADP + protein N-phospho-L-histidine.</text>
        <dbReference type="EC" id="2.7.13.3"/>
    </reaction>
</comment>
<dbReference type="SMART" id="SM00387">
    <property type="entry name" value="HATPase_c"/>
    <property type="match status" value="1"/>
</dbReference>
<evidence type="ECO:0000256" key="12">
    <source>
        <dbReference type="ARBA" id="ARBA00023136"/>
    </source>
</evidence>
<dbReference type="InterPro" id="IPR036890">
    <property type="entry name" value="HATPase_C_sf"/>
</dbReference>
<dbReference type="InterPro" id="IPR050640">
    <property type="entry name" value="Bact_2-comp_sensor_kinase"/>
</dbReference>
<name>A0ABQ5N6E8_9CLOT</name>
<feature type="transmembrane region" description="Helical" evidence="13">
    <location>
        <begin position="99"/>
        <end position="121"/>
    </location>
</feature>
<evidence type="ECO:0000256" key="10">
    <source>
        <dbReference type="ARBA" id="ARBA00022989"/>
    </source>
</evidence>
<evidence type="ECO:0000256" key="7">
    <source>
        <dbReference type="ARBA" id="ARBA00022741"/>
    </source>
</evidence>
<comment type="caution">
    <text evidence="15">The sequence shown here is derived from an EMBL/GenBank/DDBJ whole genome shotgun (WGS) entry which is preliminary data.</text>
</comment>
<dbReference type="InterPro" id="IPR003594">
    <property type="entry name" value="HATPase_dom"/>
</dbReference>
<evidence type="ECO:0000256" key="1">
    <source>
        <dbReference type="ARBA" id="ARBA00000085"/>
    </source>
</evidence>
<keyword evidence="4" id="KW-1003">Cell membrane</keyword>
<keyword evidence="6 13" id="KW-0812">Transmembrane</keyword>
<dbReference type="Pfam" id="PF07694">
    <property type="entry name" value="5TM-5TMR_LYT"/>
    <property type="match status" value="1"/>
</dbReference>
<keyword evidence="11" id="KW-0902">Two-component regulatory system</keyword>
<feature type="transmembrane region" description="Helical" evidence="13">
    <location>
        <begin position="41"/>
        <end position="58"/>
    </location>
</feature>
<evidence type="ECO:0000256" key="11">
    <source>
        <dbReference type="ARBA" id="ARBA00023012"/>
    </source>
</evidence>
<evidence type="ECO:0000256" key="13">
    <source>
        <dbReference type="SAM" id="Phobius"/>
    </source>
</evidence>
<dbReference type="InterPro" id="IPR011620">
    <property type="entry name" value="Sig_transdc_His_kinase_LytS_TM"/>
</dbReference>
<dbReference type="Gene3D" id="3.30.565.10">
    <property type="entry name" value="Histidine kinase-like ATPase, C-terminal domain"/>
    <property type="match status" value="1"/>
</dbReference>